<organism evidence="2 3">
    <name type="scientific">Dissostichus mawsoni</name>
    <name type="common">Antarctic cod</name>
    <dbReference type="NCBI Taxonomy" id="36200"/>
    <lineage>
        <taxon>Eukaryota</taxon>
        <taxon>Metazoa</taxon>
        <taxon>Chordata</taxon>
        <taxon>Craniata</taxon>
        <taxon>Vertebrata</taxon>
        <taxon>Euteleostomi</taxon>
        <taxon>Actinopterygii</taxon>
        <taxon>Neopterygii</taxon>
        <taxon>Teleostei</taxon>
        <taxon>Neoteleostei</taxon>
        <taxon>Acanthomorphata</taxon>
        <taxon>Eupercaria</taxon>
        <taxon>Perciformes</taxon>
        <taxon>Notothenioidei</taxon>
        <taxon>Nototheniidae</taxon>
        <taxon>Dissostichus</taxon>
    </lineage>
</organism>
<dbReference type="Proteomes" id="UP000518266">
    <property type="component" value="Unassembled WGS sequence"/>
</dbReference>
<name>A0A7J5XCQ4_DISMA</name>
<evidence type="ECO:0000313" key="2">
    <source>
        <dbReference type="EMBL" id="KAF3834822.1"/>
    </source>
</evidence>
<sequence>MGKTSRVPRLSSSCSRESSSRSSASSEVLPLLLPFMLQPDAPAVSPPPPPAPRCQTPVGRDGGVSKREGKVAAVATHEVRVVPQLVLKTHRGEMRRGTDSMGVVPPPNTQTVKKTTSSVVVNIICRASPVNPQASASRKVLQDMRKKSAVSSSGKQCSFVNLVT</sequence>
<keyword evidence="3" id="KW-1185">Reference proteome</keyword>
<dbReference type="AlphaFoldDB" id="A0A7J5XCQ4"/>
<protein>
    <submittedName>
        <fullName evidence="2">Uncharacterized protein</fullName>
    </submittedName>
</protein>
<accession>A0A7J5XCQ4</accession>
<evidence type="ECO:0000313" key="3">
    <source>
        <dbReference type="Proteomes" id="UP000518266"/>
    </source>
</evidence>
<feature type="region of interest" description="Disordered" evidence="1">
    <location>
        <begin position="1"/>
        <end position="26"/>
    </location>
</feature>
<dbReference type="EMBL" id="JAAKFY010000025">
    <property type="protein sequence ID" value="KAF3834822.1"/>
    <property type="molecule type" value="Genomic_DNA"/>
</dbReference>
<feature type="compositionally biased region" description="Low complexity" evidence="1">
    <location>
        <begin position="11"/>
        <end position="26"/>
    </location>
</feature>
<feature type="region of interest" description="Disordered" evidence="1">
    <location>
        <begin position="38"/>
        <end position="68"/>
    </location>
</feature>
<reference evidence="2 3" key="1">
    <citation type="submission" date="2020-03" db="EMBL/GenBank/DDBJ databases">
        <title>Dissostichus mawsoni Genome sequencing and assembly.</title>
        <authorList>
            <person name="Park H."/>
        </authorList>
    </citation>
    <scope>NUCLEOTIDE SEQUENCE [LARGE SCALE GENOMIC DNA]</scope>
    <source>
        <strain evidence="2">DM0001</strain>
        <tissue evidence="2">Muscle</tissue>
    </source>
</reference>
<comment type="caution">
    <text evidence="2">The sequence shown here is derived from an EMBL/GenBank/DDBJ whole genome shotgun (WGS) entry which is preliminary data.</text>
</comment>
<proteinExistence type="predicted"/>
<evidence type="ECO:0000256" key="1">
    <source>
        <dbReference type="SAM" id="MobiDB-lite"/>
    </source>
</evidence>
<gene>
    <name evidence="2" type="ORF">F7725_027380</name>
</gene>